<comment type="caution">
    <text evidence="5">The sequence shown here is derived from an EMBL/GenBank/DDBJ whole genome shotgun (WGS) entry which is preliminary data.</text>
</comment>
<evidence type="ECO:0000256" key="3">
    <source>
        <dbReference type="ARBA" id="ARBA00022729"/>
    </source>
</evidence>
<dbReference type="PIRSF" id="PIRSF002741">
    <property type="entry name" value="MppA"/>
    <property type="match status" value="1"/>
</dbReference>
<gene>
    <name evidence="5" type="ORF">SCD90_04595</name>
</gene>
<name>A0ABU4RNV7_9HYPH</name>
<dbReference type="EMBL" id="JAXAFJ010000002">
    <property type="protein sequence ID" value="MDX6805335.1"/>
    <property type="molecule type" value="Genomic_DNA"/>
</dbReference>
<dbReference type="InterPro" id="IPR039424">
    <property type="entry name" value="SBP_5"/>
</dbReference>
<keyword evidence="6" id="KW-1185">Reference proteome</keyword>
<comment type="similarity">
    <text evidence="2">Belongs to the bacterial solute-binding protein 5 family.</text>
</comment>
<dbReference type="InterPro" id="IPR030678">
    <property type="entry name" value="Peptide/Ni-bd"/>
</dbReference>
<reference evidence="5 6" key="1">
    <citation type="submission" date="2023-11" db="EMBL/GenBank/DDBJ databases">
        <authorList>
            <person name="Bao R."/>
        </authorList>
    </citation>
    <scope>NUCLEOTIDE SEQUENCE [LARGE SCALE GENOMIC DNA]</scope>
    <source>
        <strain evidence="5 6">PJ23</strain>
    </source>
</reference>
<evidence type="ECO:0000256" key="2">
    <source>
        <dbReference type="ARBA" id="ARBA00005695"/>
    </source>
</evidence>
<dbReference type="Pfam" id="PF00496">
    <property type="entry name" value="SBP_bac_5"/>
    <property type="match status" value="1"/>
</dbReference>
<dbReference type="Gene3D" id="3.40.190.10">
    <property type="entry name" value="Periplasmic binding protein-like II"/>
    <property type="match status" value="1"/>
</dbReference>
<dbReference type="RefSeq" id="WP_319843453.1">
    <property type="nucleotide sequence ID" value="NZ_JAXAFJ010000002.1"/>
</dbReference>
<accession>A0ABU4RNV7</accession>
<dbReference type="InterPro" id="IPR000914">
    <property type="entry name" value="SBP_5_dom"/>
</dbReference>
<protein>
    <submittedName>
        <fullName evidence="5">Extracellular solute-binding protein</fullName>
    </submittedName>
</protein>
<dbReference type="SUPFAM" id="SSF53850">
    <property type="entry name" value="Periplasmic binding protein-like II"/>
    <property type="match status" value="1"/>
</dbReference>
<feature type="domain" description="Solute-binding protein family 5" evidence="4">
    <location>
        <begin position="64"/>
        <end position="472"/>
    </location>
</feature>
<dbReference type="CDD" id="cd08497">
    <property type="entry name" value="MbnE-like"/>
    <property type="match status" value="1"/>
</dbReference>
<sequence length="561" mass="62424">MPPNFAHLPYANPDAPVGGRLVQGVLGSFDSLNPFAVRGTVPAGIANAVVEPLMARSYDEPFTLYGLLAESVAVPEDRSFVEFRLNAAARFSDGRPVTAEDVVFSWQLLRDHGRPNHRTYYSKVVAAEVRDERTVRFDLSANADRELPLILGLLPVLAKHTIDPNAFETQGLRPLIGSGRYVISDVRPGTSFTLTRNPNYWGAALPVARGLGNFGELRYDFYRDANTMFDAFRKGQIDIRPEQDPARWLNAYGGSQTTGGQIEKEEFTSGAPRPIQAFVFNTRRPLFADIRVREALSTLFDFEWVNAGFFHGAYARTASFFEGSDLSARGRKADDAERALLAPFPDTVRGDVLEGVWQPSKTDGSGRDREQLRGALRLLEEAGWRLDGGTLRNKAGQPFRFELLVKSKDQERIALAYARDLARAGITADIRLADTVGFESRLLGYEFDMTVYTWDNSLSPGNEQAFYWGSSAADAPGTRNYMGAKQPAIDAMIAAIVKAGSRDDLVSATRALDRVLMSRFYVVPLYHLSKKWIARWDRIGHPATTPLYGPIPETWWREVGK</sequence>
<organism evidence="5 6">
    <name type="scientific">Terrihabitans rhizophilus</name>
    <dbReference type="NCBI Taxonomy" id="3092662"/>
    <lineage>
        <taxon>Bacteria</taxon>
        <taxon>Pseudomonadati</taxon>
        <taxon>Pseudomonadota</taxon>
        <taxon>Alphaproteobacteria</taxon>
        <taxon>Hyphomicrobiales</taxon>
        <taxon>Terrihabitans</taxon>
    </lineage>
</organism>
<evidence type="ECO:0000256" key="1">
    <source>
        <dbReference type="ARBA" id="ARBA00004418"/>
    </source>
</evidence>
<dbReference type="Gene3D" id="3.10.105.10">
    <property type="entry name" value="Dipeptide-binding Protein, Domain 3"/>
    <property type="match status" value="1"/>
</dbReference>
<dbReference type="PANTHER" id="PTHR30290">
    <property type="entry name" value="PERIPLASMIC BINDING COMPONENT OF ABC TRANSPORTER"/>
    <property type="match status" value="1"/>
</dbReference>
<evidence type="ECO:0000313" key="5">
    <source>
        <dbReference type="EMBL" id="MDX6805335.1"/>
    </source>
</evidence>
<comment type="subcellular location">
    <subcellularLocation>
        <location evidence="1">Periplasm</location>
    </subcellularLocation>
</comment>
<evidence type="ECO:0000259" key="4">
    <source>
        <dbReference type="Pfam" id="PF00496"/>
    </source>
</evidence>
<dbReference type="Proteomes" id="UP001274321">
    <property type="component" value="Unassembled WGS sequence"/>
</dbReference>
<dbReference type="PANTHER" id="PTHR30290:SF64">
    <property type="entry name" value="ABC TRANSPORTER PERIPLASMIC BINDING PROTEIN"/>
    <property type="match status" value="1"/>
</dbReference>
<proteinExistence type="inferred from homology"/>
<evidence type="ECO:0000313" key="6">
    <source>
        <dbReference type="Proteomes" id="UP001274321"/>
    </source>
</evidence>
<keyword evidence="3" id="KW-0732">Signal</keyword>